<dbReference type="CDD" id="cd02022">
    <property type="entry name" value="DPCK"/>
    <property type="match status" value="1"/>
</dbReference>
<dbReference type="PROSITE" id="PS51219">
    <property type="entry name" value="DPCK"/>
    <property type="match status" value="1"/>
</dbReference>
<keyword evidence="3" id="KW-0173">Coenzyme A biosynthesis</keyword>
<gene>
    <name evidence="3 5" type="primary">coaE</name>
    <name evidence="5" type="ORF">OL233_00825</name>
</gene>
<keyword evidence="6" id="KW-1185">Reference proteome</keyword>
<dbReference type="Pfam" id="PF01121">
    <property type="entry name" value="CoaE"/>
    <property type="match status" value="1"/>
</dbReference>
<proteinExistence type="inferred from homology"/>
<dbReference type="PANTHER" id="PTHR10695">
    <property type="entry name" value="DEPHOSPHO-COA KINASE-RELATED"/>
    <property type="match status" value="1"/>
</dbReference>
<evidence type="ECO:0000256" key="2">
    <source>
        <dbReference type="ARBA" id="ARBA00022840"/>
    </source>
</evidence>
<comment type="similarity">
    <text evidence="3">Belongs to the CoaE family.</text>
</comment>
<keyword evidence="3 5" id="KW-0418">Kinase</keyword>
<dbReference type="NCBIfam" id="TIGR00152">
    <property type="entry name" value="dephospho-CoA kinase"/>
    <property type="match status" value="1"/>
</dbReference>
<comment type="catalytic activity">
    <reaction evidence="3">
        <text>3'-dephospho-CoA + ATP = ADP + CoA + H(+)</text>
        <dbReference type="Rhea" id="RHEA:18245"/>
        <dbReference type="ChEBI" id="CHEBI:15378"/>
        <dbReference type="ChEBI" id="CHEBI:30616"/>
        <dbReference type="ChEBI" id="CHEBI:57287"/>
        <dbReference type="ChEBI" id="CHEBI:57328"/>
        <dbReference type="ChEBI" id="CHEBI:456216"/>
        <dbReference type="EC" id="2.7.1.24"/>
    </reaction>
</comment>
<dbReference type="InterPro" id="IPR027417">
    <property type="entry name" value="P-loop_NTPase"/>
</dbReference>
<dbReference type="HAMAP" id="MF_00376">
    <property type="entry name" value="Dephospho_CoA_kinase"/>
    <property type="match status" value="1"/>
</dbReference>
<comment type="caution">
    <text evidence="5">The sequence shown here is derived from an EMBL/GenBank/DDBJ whole genome shotgun (WGS) entry which is preliminary data.</text>
</comment>
<keyword evidence="1 3" id="KW-0547">Nucleotide-binding</keyword>
<dbReference type="EC" id="2.7.1.24" evidence="3 4"/>
<comment type="subcellular location">
    <subcellularLocation>
        <location evidence="3">Cytoplasm</location>
    </subcellularLocation>
</comment>
<keyword evidence="3" id="KW-0963">Cytoplasm</keyword>
<accession>A0ABT5WYJ2</accession>
<evidence type="ECO:0000313" key="5">
    <source>
        <dbReference type="EMBL" id="MDF0478816.1"/>
    </source>
</evidence>
<evidence type="ECO:0000256" key="1">
    <source>
        <dbReference type="ARBA" id="ARBA00022741"/>
    </source>
</evidence>
<comment type="function">
    <text evidence="3">Catalyzes the phosphorylation of the 3'-hydroxyl group of dephosphocoenzyme A to form coenzyme A.</text>
</comment>
<dbReference type="InterPro" id="IPR001977">
    <property type="entry name" value="Depp_CoAkinase"/>
</dbReference>
<dbReference type="Gene3D" id="3.40.50.300">
    <property type="entry name" value="P-loop containing nucleotide triphosphate hydrolases"/>
    <property type="match status" value="1"/>
</dbReference>
<keyword evidence="3 5" id="KW-0808">Transferase</keyword>
<evidence type="ECO:0000313" key="6">
    <source>
        <dbReference type="Proteomes" id="UP001147148"/>
    </source>
</evidence>
<reference evidence="5" key="1">
    <citation type="submission" date="2022-10" db="EMBL/GenBank/DDBJ databases">
        <title>Vagococcus sp. isolated from poultry meat.</title>
        <authorList>
            <person name="Johansson P."/>
            <person name="Bjorkroth J."/>
        </authorList>
    </citation>
    <scope>NUCLEOTIDE SEQUENCE</scope>
    <source>
        <strain evidence="5">PNs007</strain>
    </source>
</reference>
<dbReference type="Proteomes" id="UP001147148">
    <property type="component" value="Unassembled WGS sequence"/>
</dbReference>
<name>A0ABT5WYJ2_9ENTE</name>
<dbReference type="GO" id="GO:0004140">
    <property type="term" value="F:dephospho-CoA kinase activity"/>
    <property type="evidence" value="ECO:0007669"/>
    <property type="project" value="UniProtKB-EC"/>
</dbReference>
<comment type="pathway">
    <text evidence="3">Cofactor biosynthesis; coenzyme A biosynthesis; CoA from (R)-pantothenate: step 5/5.</text>
</comment>
<dbReference type="EMBL" id="JAPDSH010000001">
    <property type="protein sequence ID" value="MDF0478816.1"/>
    <property type="molecule type" value="Genomic_DNA"/>
</dbReference>
<protein>
    <recommendedName>
        <fullName evidence="3 4">Dephospho-CoA kinase</fullName>
        <ecNumber evidence="3 4">2.7.1.24</ecNumber>
    </recommendedName>
    <alternativeName>
        <fullName evidence="3">Dephosphocoenzyme A kinase</fullName>
    </alternativeName>
</protein>
<evidence type="ECO:0000256" key="4">
    <source>
        <dbReference type="NCBIfam" id="TIGR00152"/>
    </source>
</evidence>
<dbReference type="PANTHER" id="PTHR10695:SF46">
    <property type="entry name" value="BIFUNCTIONAL COENZYME A SYNTHASE-RELATED"/>
    <property type="match status" value="1"/>
</dbReference>
<dbReference type="SUPFAM" id="SSF52540">
    <property type="entry name" value="P-loop containing nucleoside triphosphate hydrolases"/>
    <property type="match status" value="1"/>
</dbReference>
<feature type="binding site" evidence="3">
    <location>
        <begin position="12"/>
        <end position="17"/>
    </location>
    <ligand>
        <name>ATP</name>
        <dbReference type="ChEBI" id="CHEBI:30616"/>
    </ligand>
</feature>
<organism evidence="5 6">
    <name type="scientific">Vagococcus proximus</name>
    <dbReference type="NCBI Taxonomy" id="2991417"/>
    <lineage>
        <taxon>Bacteria</taxon>
        <taxon>Bacillati</taxon>
        <taxon>Bacillota</taxon>
        <taxon>Bacilli</taxon>
        <taxon>Lactobacillales</taxon>
        <taxon>Enterococcaceae</taxon>
        <taxon>Vagococcus</taxon>
    </lineage>
</organism>
<keyword evidence="2 3" id="KW-0067">ATP-binding</keyword>
<evidence type="ECO:0000256" key="3">
    <source>
        <dbReference type="HAMAP-Rule" id="MF_00376"/>
    </source>
</evidence>
<sequence>MTFFLGLTGGIATGKSTVSHYFSEQGYPVIDADKVAREVVEPGTLGLEKVVAAFGTGILTQQGELDRQKLGQLVFSDVLKRKKLDAVLDGEIRQAIDKEMEDYKFRNEPLVIVDIPLLYEAGYETLMTKVMVVYVSEEIQIKRLIERNSLTQEEARQRMNSQLSIEIKKMRADFVIDNSGTKEETKRQVLGWLDKKG</sequence>
<dbReference type="RefSeq" id="WP_275470478.1">
    <property type="nucleotide sequence ID" value="NZ_JAPDSH010000001.1"/>
</dbReference>